<dbReference type="Pfam" id="PF13401">
    <property type="entry name" value="AAA_22"/>
    <property type="match status" value="1"/>
</dbReference>
<dbReference type="InterPro" id="IPR049945">
    <property type="entry name" value="AAA_22"/>
</dbReference>
<dbReference type="RefSeq" id="WP_121990422.1">
    <property type="nucleotide sequence ID" value="NZ_OUNR01000019.1"/>
</dbReference>
<dbReference type="SMART" id="SM00382">
    <property type="entry name" value="AAA"/>
    <property type="match status" value="1"/>
</dbReference>
<name>A0A330L951_9BACT</name>
<evidence type="ECO:0000259" key="1">
    <source>
        <dbReference type="SMART" id="SM00382"/>
    </source>
</evidence>
<gene>
    <name evidence="2" type="ORF">NITLEN_60028</name>
</gene>
<dbReference type="PANTHER" id="PTHR35894:SF1">
    <property type="entry name" value="PHOSPHORIBULOKINASE _ URIDINE KINASE FAMILY"/>
    <property type="match status" value="1"/>
</dbReference>
<protein>
    <recommendedName>
        <fullName evidence="1">AAA+ ATPase domain-containing protein</fullName>
    </recommendedName>
</protein>
<sequence>MYETFYNLRAKPFALLPDSDFLYAGAMHRAAYGLLEYGILSQAPFMVLSGDPGMGKTSLLQKLIAEHGQKHSIGLITNARYDIEHLLPWILLSLGLSTKQLDPVEAYHVFTQFLAQESKQHRRVILIVDEAQSLGVELLEELRLLSNLNDGKTLKLQIILSGQPDLQALLQRIDMTQFAQRIVVDYHLEPLTETETGHCIRHRLQVAGGSPSLFTNKSCALIHRLTKGNPRLINQVCEIALTYGFAEQARVVTSKLVAQAALDRSKGGILPLAGREELAILAAAPEDTTEIDAVIPQARTVPQSAPQTAAVTRARSTEQNSEALYQDGLRMKNENRLEEALALFEEASKSPALWLKAHAQIGICCRTMGNTRAAIQAFRVALNDSSASPKEVLDVQYLLARALQSALQNKEALTVYRQLARAQPDYRDVTGRIKQLAASTTGRTNGGPKSDTSDSWVSQAFDSLHRLIGTHRP</sequence>
<dbReference type="Proteomes" id="UP000248168">
    <property type="component" value="Unassembled WGS sequence"/>
</dbReference>
<accession>A0A330L951</accession>
<dbReference type="AlphaFoldDB" id="A0A330L951"/>
<feature type="domain" description="AAA+ ATPase" evidence="1">
    <location>
        <begin position="42"/>
        <end position="210"/>
    </location>
</feature>
<dbReference type="InterPro" id="IPR003593">
    <property type="entry name" value="AAA+_ATPase"/>
</dbReference>
<dbReference type="PANTHER" id="PTHR35894">
    <property type="entry name" value="GENERAL SECRETION PATHWAY PROTEIN A-RELATED"/>
    <property type="match status" value="1"/>
</dbReference>
<keyword evidence="3" id="KW-1185">Reference proteome</keyword>
<dbReference type="InterPro" id="IPR011990">
    <property type="entry name" value="TPR-like_helical_dom_sf"/>
</dbReference>
<proteinExistence type="predicted"/>
<dbReference type="InParanoid" id="A0A330L951"/>
<dbReference type="OrthoDB" id="9783370at2"/>
<reference evidence="3" key="1">
    <citation type="submission" date="2018-04" db="EMBL/GenBank/DDBJ databases">
        <authorList>
            <person name="Lucker S."/>
            <person name="Sakoula D."/>
        </authorList>
    </citation>
    <scope>NUCLEOTIDE SEQUENCE [LARGE SCALE GENOMIC DNA]</scope>
</reference>
<dbReference type="GO" id="GO:0016887">
    <property type="term" value="F:ATP hydrolysis activity"/>
    <property type="evidence" value="ECO:0007669"/>
    <property type="project" value="InterPro"/>
</dbReference>
<dbReference type="SUPFAM" id="SSF48452">
    <property type="entry name" value="TPR-like"/>
    <property type="match status" value="1"/>
</dbReference>
<evidence type="ECO:0000313" key="3">
    <source>
        <dbReference type="Proteomes" id="UP000248168"/>
    </source>
</evidence>
<dbReference type="InterPro" id="IPR027417">
    <property type="entry name" value="P-loop_NTPase"/>
</dbReference>
<dbReference type="EMBL" id="OUNR01000019">
    <property type="protein sequence ID" value="SPP66225.1"/>
    <property type="molecule type" value="Genomic_DNA"/>
</dbReference>
<dbReference type="Gene3D" id="3.40.50.300">
    <property type="entry name" value="P-loop containing nucleotide triphosphate hydrolases"/>
    <property type="match status" value="1"/>
</dbReference>
<dbReference type="InterPro" id="IPR052026">
    <property type="entry name" value="ExeA_AAA_ATPase_DNA-bind"/>
</dbReference>
<evidence type="ECO:0000313" key="2">
    <source>
        <dbReference type="EMBL" id="SPP66225.1"/>
    </source>
</evidence>
<organism evidence="2 3">
    <name type="scientific">Nitrospira lenta</name>
    <dbReference type="NCBI Taxonomy" id="1436998"/>
    <lineage>
        <taxon>Bacteria</taxon>
        <taxon>Pseudomonadati</taxon>
        <taxon>Nitrospirota</taxon>
        <taxon>Nitrospiria</taxon>
        <taxon>Nitrospirales</taxon>
        <taxon>Nitrospiraceae</taxon>
        <taxon>Nitrospira</taxon>
    </lineage>
</organism>
<dbReference type="Gene3D" id="1.25.40.10">
    <property type="entry name" value="Tetratricopeptide repeat domain"/>
    <property type="match status" value="1"/>
</dbReference>
<dbReference type="SUPFAM" id="SSF52540">
    <property type="entry name" value="P-loop containing nucleoside triphosphate hydrolases"/>
    <property type="match status" value="1"/>
</dbReference>